<reference evidence="2 3" key="1">
    <citation type="submission" date="2019-02" db="EMBL/GenBank/DDBJ databases">
        <title>Halonotius sp. a new haloqrchaeon isolated from saline water.</title>
        <authorList>
            <person name="Duran-Viseras A."/>
            <person name="Sanchez-Porro C."/>
            <person name="Ventosa A."/>
        </authorList>
    </citation>
    <scope>NUCLEOTIDE SEQUENCE [LARGE SCALE GENOMIC DNA]</scope>
    <source>
        <strain evidence="2 3">F9-27</strain>
    </source>
</reference>
<accession>A0A544QLQ0</accession>
<dbReference type="AlphaFoldDB" id="A0A544QLQ0"/>
<comment type="caution">
    <text evidence="2">The sequence shown here is derived from an EMBL/GenBank/DDBJ whole genome shotgun (WGS) entry which is preliminary data.</text>
</comment>
<evidence type="ECO:0000313" key="3">
    <source>
        <dbReference type="Proteomes" id="UP000315385"/>
    </source>
</evidence>
<dbReference type="EMBL" id="SESI01000003">
    <property type="protein sequence ID" value="TQQ79520.1"/>
    <property type="molecule type" value="Genomic_DNA"/>
</dbReference>
<keyword evidence="1" id="KW-1133">Transmembrane helix</keyword>
<feature type="transmembrane region" description="Helical" evidence="1">
    <location>
        <begin position="94"/>
        <end position="122"/>
    </location>
</feature>
<gene>
    <name evidence="2" type="ORF">EWF95_10925</name>
</gene>
<dbReference type="RefSeq" id="WP_142444109.1">
    <property type="nucleotide sequence ID" value="NZ_SESI01000003.1"/>
</dbReference>
<evidence type="ECO:0000256" key="1">
    <source>
        <dbReference type="SAM" id="Phobius"/>
    </source>
</evidence>
<feature type="transmembrane region" description="Helical" evidence="1">
    <location>
        <begin position="322"/>
        <end position="346"/>
    </location>
</feature>
<keyword evidence="1" id="KW-0812">Transmembrane</keyword>
<proteinExistence type="predicted"/>
<feature type="transmembrane region" description="Helical" evidence="1">
    <location>
        <begin position="61"/>
        <end position="82"/>
    </location>
</feature>
<sequence length="348" mass="40390">MKEKDSAQSSDTFVERFAILLSNNIPKQIGTIDDELQNTIDDGSENLLVKFRSFSNNTGRLLRIILVPLFIAFILAIVIVFLEDLSKIDTTSQLFLPVLVIIGLFFLGSMLVWGITSLYFIFSIGSLIWYVIQKVGDALSIDSQYNDDRYEFWLFRVNNEYSFNYKQIRKKHVVLWYYSGVYLVVGGLFLIFGKLLPISADIVFKFLENSPNVESFVGLTDGVRQFLDTMVDVANEFTPVNVEALLNLQDLGVLFYIIGILLFLSSFRHLRKINYDATRSLLKWNNINKFRFRNQILLMIDLVMVVNYEYFENKINPRIHKLVIEIINSAIIIFVFTLLSIFYLYFII</sequence>
<feature type="transmembrane region" description="Helical" evidence="1">
    <location>
        <begin position="253"/>
        <end position="271"/>
    </location>
</feature>
<keyword evidence="1" id="KW-0472">Membrane</keyword>
<protein>
    <submittedName>
        <fullName evidence="2">Uncharacterized protein</fullName>
    </submittedName>
</protein>
<evidence type="ECO:0000313" key="2">
    <source>
        <dbReference type="EMBL" id="TQQ79520.1"/>
    </source>
</evidence>
<keyword evidence="3" id="KW-1185">Reference proteome</keyword>
<organism evidence="2 3">
    <name type="scientific">Halonotius roseus</name>
    <dbReference type="NCBI Taxonomy" id="2511997"/>
    <lineage>
        <taxon>Archaea</taxon>
        <taxon>Methanobacteriati</taxon>
        <taxon>Methanobacteriota</taxon>
        <taxon>Stenosarchaea group</taxon>
        <taxon>Halobacteria</taxon>
        <taxon>Halobacteriales</taxon>
        <taxon>Haloferacaceae</taxon>
        <taxon>Halonotius</taxon>
    </lineage>
</organism>
<dbReference type="Proteomes" id="UP000315385">
    <property type="component" value="Unassembled WGS sequence"/>
</dbReference>
<feature type="transmembrane region" description="Helical" evidence="1">
    <location>
        <begin position="175"/>
        <end position="196"/>
    </location>
</feature>
<name>A0A544QLQ0_9EURY</name>